<protein>
    <submittedName>
        <fullName evidence="2">Rhodanese-related sulfurtransferase</fullName>
    </submittedName>
</protein>
<dbReference type="Gene3D" id="3.40.250.10">
    <property type="entry name" value="Rhodanese-like domain"/>
    <property type="match status" value="1"/>
</dbReference>
<feature type="domain" description="Rhodanese" evidence="1">
    <location>
        <begin position="28"/>
        <end position="121"/>
    </location>
</feature>
<dbReference type="GO" id="GO:0016740">
    <property type="term" value="F:transferase activity"/>
    <property type="evidence" value="ECO:0007669"/>
    <property type="project" value="UniProtKB-KW"/>
</dbReference>
<dbReference type="Pfam" id="PF00581">
    <property type="entry name" value="Rhodanese"/>
    <property type="match status" value="1"/>
</dbReference>
<dbReference type="InterPro" id="IPR001763">
    <property type="entry name" value="Rhodanese-like_dom"/>
</dbReference>
<proteinExistence type="predicted"/>
<name>A0A1I6VY81_9RHOB</name>
<evidence type="ECO:0000259" key="1">
    <source>
        <dbReference type="PROSITE" id="PS50206"/>
    </source>
</evidence>
<evidence type="ECO:0000313" key="3">
    <source>
        <dbReference type="Proteomes" id="UP000199392"/>
    </source>
</evidence>
<dbReference type="RefSeq" id="WP_176806809.1">
    <property type="nucleotide sequence ID" value="NZ_FNCL01000013.1"/>
</dbReference>
<evidence type="ECO:0000313" key="2">
    <source>
        <dbReference type="EMBL" id="SFT18511.1"/>
    </source>
</evidence>
<sequence>MANCFNTRVEEARAAIPSITAEEAAIRHAGGALFIDPRPAEAIAKTTGRIPGAIVLPLDRLEAGDVPAEVRAHAGAVVTACQAGPMGALAAHALAKAGVQTVAFVEGGTQAWIDAGHRTEY</sequence>
<dbReference type="InterPro" id="IPR036873">
    <property type="entry name" value="Rhodanese-like_dom_sf"/>
</dbReference>
<dbReference type="STRING" id="311180.SAMN04488050_113151"/>
<gene>
    <name evidence="2" type="ORF">SAMN04488050_113151</name>
</gene>
<dbReference type="SMART" id="SM00450">
    <property type="entry name" value="RHOD"/>
    <property type="match status" value="1"/>
</dbReference>
<reference evidence="3" key="1">
    <citation type="submission" date="2016-10" db="EMBL/GenBank/DDBJ databases">
        <authorList>
            <person name="Varghese N."/>
            <person name="Submissions S."/>
        </authorList>
    </citation>
    <scope>NUCLEOTIDE SEQUENCE [LARGE SCALE GENOMIC DNA]</scope>
    <source>
        <strain evidence="3">DSM 26894</strain>
    </source>
</reference>
<keyword evidence="3" id="KW-1185">Reference proteome</keyword>
<keyword evidence="2" id="KW-0808">Transferase</keyword>
<organism evidence="2 3">
    <name type="scientific">Alloyangia pacifica</name>
    <dbReference type="NCBI Taxonomy" id="311180"/>
    <lineage>
        <taxon>Bacteria</taxon>
        <taxon>Pseudomonadati</taxon>
        <taxon>Pseudomonadota</taxon>
        <taxon>Alphaproteobacteria</taxon>
        <taxon>Rhodobacterales</taxon>
        <taxon>Roseobacteraceae</taxon>
        <taxon>Alloyangia</taxon>
    </lineage>
</organism>
<dbReference type="AlphaFoldDB" id="A0A1I6VY81"/>
<dbReference type="SUPFAM" id="SSF52821">
    <property type="entry name" value="Rhodanese/Cell cycle control phosphatase"/>
    <property type="match status" value="1"/>
</dbReference>
<dbReference type="EMBL" id="FOZW01000013">
    <property type="protein sequence ID" value="SFT18511.1"/>
    <property type="molecule type" value="Genomic_DNA"/>
</dbReference>
<dbReference type="CDD" id="cd00158">
    <property type="entry name" value="RHOD"/>
    <property type="match status" value="1"/>
</dbReference>
<accession>A0A1I6VY81</accession>
<dbReference type="Proteomes" id="UP000199392">
    <property type="component" value="Unassembled WGS sequence"/>
</dbReference>
<dbReference type="PROSITE" id="PS50206">
    <property type="entry name" value="RHODANESE_3"/>
    <property type="match status" value="1"/>
</dbReference>